<keyword evidence="5" id="KW-0479">Metal-binding</keyword>
<name>A0AA51RUC3_9GAMM</name>
<dbReference type="GO" id="GO:0019677">
    <property type="term" value="P:NAD+ catabolic process"/>
    <property type="evidence" value="ECO:0007669"/>
    <property type="project" value="TreeGrafter"/>
</dbReference>
<dbReference type="Pfam" id="PF00293">
    <property type="entry name" value="NUDIX"/>
    <property type="match status" value="1"/>
</dbReference>
<dbReference type="Gene3D" id="3.90.79.20">
    <property type="match status" value="1"/>
</dbReference>
<dbReference type="InterPro" id="IPR020084">
    <property type="entry name" value="NUDIX_hydrolase_CS"/>
</dbReference>
<dbReference type="InterPro" id="IPR049734">
    <property type="entry name" value="NudC-like_C"/>
</dbReference>
<keyword evidence="7" id="KW-0460">Magnesium</keyword>
<reference evidence="11 12" key="1">
    <citation type="submission" date="2023-08" db="EMBL/GenBank/DDBJ databases">
        <title>Pleionea litopenaei sp. nov., isolated from stomach of juvenile Litopenaeus vannamei.</title>
        <authorList>
            <person name="Rho A.M."/>
            <person name="Hwang C.Y."/>
        </authorList>
    </citation>
    <scope>NUCLEOTIDE SEQUENCE [LARGE SCALE GENOMIC DNA]</scope>
    <source>
        <strain evidence="11 12">HL-JVS1</strain>
    </source>
</reference>
<evidence type="ECO:0000256" key="6">
    <source>
        <dbReference type="ARBA" id="ARBA00022801"/>
    </source>
</evidence>
<evidence type="ECO:0000256" key="2">
    <source>
        <dbReference type="ARBA" id="ARBA00001947"/>
    </source>
</evidence>
<dbReference type="InterPro" id="IPR015376">
    <property type="entry name" value="Znr_NADH_PPase"/>
</dbReference>
<dbReference type="CDD" id="cd03429">
    <property type="entry name" value="NUDIX_NADH_pyrophosphatase_Nudt13"/>
    <property type="match status" value="1"/>
</dbReference>
<comment type="similarity">
    <text evidence="3">Belongs to the Nudix hydrolase family. NudC subfamily.</text>
</comment>
<dbReference type="Gene3D" id="3.90.79.10">
    <property type="entry name" value="Nucleoside Triphosphate Pyrophosphohydrolase"/>
    <property type="match status" value="1"/>
</dbReference>
<dbReference type="Pfam" id="PF09297">
    <property type="entry name" value="Zn_ribbon_NUD"/>
    <property type="match status" value="1"/>
</dbReference>
<dbReference type="GO" id="GO:0005829">
    <property type="term" value="C:cytosol"/>
    <property type="evidence" value="ECO:0007669"/>
    <property type="project" value="TreeGrafter"/>
</dbReference>
<sequence>MFKFNHNFLDRDSLSRTDPVAIKNRLASTKSKLILFNNRYQVLMQPDGLHLTNAKHLANIPDSKQWIYLGHSEFDPDEPWFCARVNDSEFELSHHQQWHDLRLSLPSITEPTASIVAYAKALLYWHSQHKHCGKCGAKAEVHMSGHERHCPACDHTMYPRTDPAIIIAVTYNEQLLLARQASWPKARYSVLAGFVEPGESFEHAAIREVKEESGLDIHFPKYFASQPWPFPCSIMIGFLAEAKHQNLALLDQELEHAVWVSPENIGSLLSNGELKLPTYGSISHALIEHWANTHQLNLSRWIDN</sequence>
<evidence type="ECO:0000256" key="1">
    <source>
        <dbReference type="ARBA" id="ARBA00001946"/>
    </source>
</evidence>
<dbReference type="PANTHER" id="PTHR42904">
    <property type="entry name" value="NUDIX HYDROLASE, NUDC SUBFAMILY"/>
    <property type="match status" value="1"/>
</dbReference>
<comment type="cofactor">
    <cofactor evidence="1">
        <name>Mg(2+)</name>
        <dbReference type="ChEBI" id="CHEBI:18420"/>
    </cofactor>
</comment>
<evidence type="ECO:0000256" key="9">
    <source>
        <dbReference type="ARBA" id="ARBA00023679"/>
    </source>
</evidence>
<dbReference type="InterPro" id="IPR050241">
    <property type="entry name" value="NAD-cap_RNA_hydrolase_NudC"/>
</dbReference>
<dbReference type="EMBL" id="CP133548">
    <property type="protein sequence ID" value="WMS87752.1"/>
    <property type="molecule type" value="Genomic_DNA"/>
</dbReference>
<dbReference type="PROSITE" id="PS51462">
    <property type="entry name" value="NUDIX"/>
    <property type="match status" value="1"/>
</dbReference>
<dbReference type="RefSeq" id="WP_309202906.1">
    <property type="nucleotide sequence ID" value="NZ_CP133548.1"/>
</dbReference>
<dbReference type="InterPro" id="IPR015375">
    <property type="entry name" value="NADH_PPase-like_N"/>
</dbReference>
<evidence type="ECO:0000256" key="4">
    <source>
        <dbReference type="ARBA" id="ARBA00012381"/>
    </source>
</evidence>
<dbReference type="AlphaFoldDB" id="A0AA51RUC3"/>
<dbReference type="NCBIfam" id="NF001299">
    <property type="entry name" value="PRK00241.1"/>
    <property type="match status" value="1"/>
</dbReference>
<evidence type="ECO:0000256" key="5">
    <source>
        <dbReference type="ARBA" id="ARBA00022723"/>
    </source>
</evidence>
<gene>
    <name evidence="11" type="primary">nudC</name>
    <name evidence="11" type="ORF">Q9312_02225</name>
</gene>
<evidence type="ECO:0000313" key="12">
    <source>
        <dbReference type="Proteomes" id="UP001239782"/>
    </source>
</evidence>
<dbReference type="KEGG" id="plei:Q9312_02225"/>
<feature type="domain" description="Nudix hydrolase" evidence="10">
    <location>
        <begin position="159"/>
        <end position="282"/>
    </location>
</feature>
<dbReference type="GO" id="GO:0046872">
    <property type="term" value="F:metal ion binding"/>
    <property type="evidence" value="ECO:0007669"/>
    <property type="project" value="UniProtKB-KW"/>
</dbReference>
<comment type="cofactor">
    <cofactor evidence="2">
        <name>Zn(2+)</name>
        <dbReference type="ChEBI" id="CHEBI:29105"/>
    </cofactor>
</comment>
<evidence type="ECO:0000313" key="11">
    <source>
        <dbReference type="EMBL" id="WMS87752.1"/>
    </source>
</evidence>
<evidence type="ECO:0000256" key="8">
    <source>
        <dbReference type="ARBA" id="ARBA00023027"/>
    </source>
</evidence>
<evidence type="ECO:0000256" key="3">
    <source>
        <dbReference type="ARBA" id="ARBA00009595"/>
    </source>
</evidence>
<accession>A0AA51RUC3</accession>
<proteinExistence type="inferred from homology"/>
<organism evidence="11 12">
    <name type="scientific">Pleionea litopenaei</name>
    <dbReference type="NCBI Taxonomy" id="3070815"/>
    <lineage>
        <taxon>Bacteria</taxon>
        <taxon>Pseudomonadati</taxon>
        <taxon>Pseudomonadota</taxon>
        <taxon>Gammaproteobacteria</taxon>
        <taxon>Oceanospirillales</taxon>
        <taxon>Pleioneaceae</taxon>
        <taxon>Pleionea</taxon>
    </lineage>
</organism>
<dbReference type="GO" id="GO:0035529">
    <property type="term" value="F:NADH pyrophosphatase activity"/>
    <property type="evidence" value="ECO:0007669"/>
    <property type="project" value="TreeGrafter"/>
</dbReference>
<dbReference type="EC" id="3.6.1.22" evidence="4"/>
<protein>
    <recommendedName>
        <fullName evidence="4">NAD(+) diphosphatase</fullName>
        <ecNumber evidence="4">3.6.1.22</ecNumber>
    </recommendedName>
</protein>
<dbReference type="Proteomes" id="UP001239782">
    <property type="component" value="Chromosome"/>
</dbReference>
<keyword evidence="6 11" id="KW-0378">Hydrolase</keyword>
<dbReference type="Pfam" id="PF09296">
    <property type="entry name" value="NUDIX-like"/>
    <property type="match status" value="1"/>
</dbReference>
<dbReference type="GO" id="GO:0006742">
    <property type="term" value="P:NADP+ catabolic process"/>
    <property type="evidence" value="ECO:0007669"/>
    <property type="project" value="TreeGrafter"/>
</dbReference>
<evidence type="ECO:0000259" key="10">
    <source>
        <dbReference type="PROSITE" id="PS51462"/>
    </source>
</evidence>
<keyword evidence="8" id="KW-0520">NAD</keyword>
<comment type="catalytic activity">
    <reaction evidence="9">
        <text>a 5'-end NAD(+)-phospho-ribonucleoside in mRNA + H2O = a 5'-end phospho-adenosine-phospho-ribonucleoside in mRNA + beta-nicotinamide D-ribonucleotide + 2 H(+)</text>
        <dbReference type="Rhea" id="RHEA:60876"/>
        <dbReference type="Rhea" id="RHEA-COMP:15698"/>
        <dbReference type="Rhea" id="RHEA-COMP:15719"/>
        <dbReference type="ChEBI" id="CHEBI:14649"/>
        <dbReference type="ChEBI" id="CHEBI:15377"/>
        <dbReference type="ChEBI" id="CHEBI:15378"/>
        <dbReference type="ChEBI" id="CHEBI:144029"/>
        <dbReference type="ChEBI" id="CHEBI:144051"/>
    </reaction>
    <physiologicalReaction direction="left-to-right" evidence="9">
        <dbReference type="Rhea" id="RHEA:60877"/>
    </physiologicalReaction>
</comment>
<dbReference type="PANTHER" id="PTHR42904:SF6">
    <property type="entry name" value="NAD-CAPPED RNA HYDROLASE NUDT12"/>
    <property type="match status" value="1"/>
</dbReference>
<evidence type="ECO:0000256" key="7">
    <source>
        <dbReference type="ARBA" id="ARBA00022842"/>
    </source>
</evidence>
<dbReference type="SUPFAM" id="SSF55811">
    <property type="entry name" value="Nudix"/>
    <property type="match status" value="1"/>
</dbReference>
<keyword evidence="12" id="KW-1185">Reference proteome</keyword>
<dbReference type="InterPro" id="IPR000086">
    <property type="entry name" value="NUDIX_hydrolase_dom"/>
</dbReference>
<dbReference type="InterPro" id="IPR015797">
    <property type="entry name" value="NUDIX_hydrolase-like_dom_sf"/>
</dbReference>
<dbReference type="PROSITE" id="PS00893">
    <property type="entry name" value="NUDIX_BOX"/>
    <property type="match status" value="1"/>
</dbReference>